<dbReference type="PANTHER" id="PTHR37534">
    <property type="entry name" value="TRANSCRIPTIONAL ACTIVATOR PROTEIN UGA3"/>
    <property type="match status" value="1"/>
</dbReference>
<comment type="caution">
    <text evidence="3">The sequence shown here is derived from an EMBL/GenBank/DDBJ whole genome shotgun (WGS) entry which is preliminary data.</text>
</comment>
<organism evidence="3 4">
    <name type="scientific">Cyphellophora attinorum</name>
    <dbReference type="NCBI Taxonomy" id="1664694"/>
    <lineage>
        <taxon>Eukaryota</taxon>
        <taxon>Fungi</taxon>
        <taxon>Dikarya</taxon>
        <taxon>Ascomycota</taxon>
        <taxon>Pezizomycotina</taxon>
        <taxon>Eurotiomycetes</taxon>
        <taxon>Chaetothyriomycetidae</taxon>
        <taxon>Chaetothyriales</taxon>
        <taxon>Cyphellophoraceae</taxon>
        <taxon>Cyphellophora</taxon>
    </lineage>
</organism>
<reference evidence="3 4" key="1">
    <citation type="submission" date="2015-06" db="EMBL/GenBank/DDBJ databases">
        <title>Draft genome of the ant-associated black yeast Phialophora attae CBS 131958.</title>
        <authorList>
            <person name="Moreno L.F."/>
            <person name="Stielow B.J."/>
            <person name="de Hoog S."/>
            <person name="Vicente V.A."/>
            <person name="Weiss V.A."/>
            <person name="de Vries M."/>
            <person name="Cruz L.M."/>
            <person name="Souza E.M."/>
        </authorList>
    </citation>
    <scope>NUCLEOTIDE SEQUENCE [LARGE SCALE GENOMIC DNA]</scope>
    <source>
        <strain evidence="3 4">CBS 131958</strain>
    </source>
</reference>
<proteinExistence type="predicted"/>
<accession>A0A0N1H4T0</accession>
<dbReference type="GO" id="GO:0005634">
    <property type="term" value="C:nucleus"/>
    <property type="evidence" value="ECO:0007669"/>
    <property type="project" value="UniProtKB-SubCell"/>
</dbReference>
<comment type="subcellular location">
    <subcellularLocation>
        <location evidence="1">Nucleus</location>
    </subcellularLocation>
</comment>
<dbReference type="EMBL" id="LFJN01000012">
    <property type="protein sequence ID" value="KPI40450.1"/>
    <property type="molecule type" value="Genomic_DNA"/>
</dbReference>
<dbReference type="OrthoDB" id="3477330at2759"/>
<protein>
    <submittedName>
        <fullName evidence="3">Uncharacterized protein</fullName>
    </submittedName>
</protein>
<name>A0A0N1H4T0_9EURO</name>
<gene>
    <name evidence="3" type="ORF">AB675_7797</name>
</gene>
<keyword evidence="4" id="KW-1185">Reference proteome</keyword>
<dbReference type="VEuPathDB" id="FungiDB:AB675_7797"/>
<dbReference type="Proteomes" id="UP000038010">
    <property type="component" value="Unassembled WGS sequence"/>
</dbReference>
<dbReference type="InterPro" id="IPR021858">
    <property type="entry name" value="Fun_TF"/>
</dbReference>
<sequence length="515" mass="58240">MLDVPEAESHKSDGRRFLRSDETWKGWDVIPDDHVDYLITQCDISDDDGGSNTLSSGTSRSPFAVFAATTCASQQGRDISAEVVMESETLHELDLVMDIDTTLASLQEPEMSMAILPLSPGLSDLPDLHRTEKFLLNHYVNHVAVIMMPYEHYRNPWRTHYPSVAYTMLSSGHRALYDAILAHAAFNLSVLRGDEQRMSFVGSRHYTKAIQQVLPSLTRNEEASIAMAAIMTLMMTEVYTGTSTTWRAHLQGACTLLQQQTDASHWLSSDFSCTSLQSLRIIDIIGSTSRRSATHRLQEPELDMRGLFGNIQRTRDFGFTIGASQTILECIADITEIRSKKSLNNESGWLDIQLARLLSRLNAERERCSAFSTQEDPSEHETEVASQQSAFVEAAYIYMYRVLLEVPPKQVQSYVSRIFENVTEFYAVSEGNFSIWPAFIAAVEAYTPDDLTRADRWLSQICRFGMGNRKAVKEVVEEVWRRRSEICERSGIEMGMITVDWTQVIMDFGFDVLIV</sequence>
<dbReference type="AlphaFoldDB" id="A0A0N1H4T0"/>
<dbReference type="GeneID" id="28740071"/>
<evidence type="ECO:0000256" key="2">
    <source>
        <dbReference type="ARBA" id="ARBA00023242"/>
    </source>
</evidence>
<dbReference type="STRING" id="1664694.A0A0N1H4T0"/>
<dbReference type="PANTHER" id="PTHR37534:SF46">
    <property type="entry name" value="ZN(II)2CYS6 TRANSCRIPTION FACTOR (EUROFUNG)"/>
    <property type="match status" value="1"/>
</dbReference>
<keyword evidence="2" id="KW-0539">Nucleus</keyword>
<dbReference type="RefSeq" id="XP_018000413.1">
    <property type="nucleotide sequence ID" value="XM_018148191.1"/>
</dbReference>
<evidence type="ECO:0000313" key="4">
    <source>
        <dbReference type="Proteomes" id="UP000038010"/>
    </source>
</evidence>
<evidence type="ECO:0000256" key="1">
    <source>
        <dbReference type="ARBA" id="ARBA00004123"/>
    </source>
</evidence>
<evidence type="ECO:0000313" key="3">
    <source>
        <dbReference type="EMBL" id="KPI40450.1"/>
    </source>
</evidence>
<dbReference type="Pfam" id="PF11951">
    <property type="entry name" value="Fungal_trans_2"/>
    <property type="match status" value="1"/>
</dbReference>